<evidence type="ECO:0000256" key="2">
    <source>
        <dbReference type="ARBA" id="ARBA00001911"/>
    </source>
</evidence>
<dbReference type="Gene3D" id="3.40.50.720">
    <property type="entry name" value="NAD(P)-binding Rossmann-like Domain"/>
    <property type="match status" value="1"/>
</dbReference>
<evidence type="ECO:0000256" key="6">
    <source>
        <dbReference type="ARBA" id="ARBA00023027"/>
    </source>
</evidence>
<feature type="domain" description="NAD(P)-binding" evidence="9">
    <location>
        <begin position="4"/>
        <end position="324"/>
    </location>
</feature>
<dbReference type="PANTHER" id="PTHR43725:SF47">
    <property type="entry name" value="UDP-GLUCOSE 4-EPIMERASE"/>
    <property type="match status" value="1"/>
</dbReference>
<gene>
    <name evidence="11" type="primary">galE_3</name>
    <name evidence="10" type="synonym">galE_2</name>
    <name evidence="10" type="ORF">SAMEA2814115_01408</name>
    <name evidence="11" type="ORF">SAMEA2814130_01470</name>
</gene>
<comment type="catalytic activity">
    <reaction evidence="1 8">
        <text>UDP-alpha-D-glucose = UDP-alpha-D-galactose</text>
        <dbReference type="Rhea" id="RHEA:22168"/>
        <dbReference type="ChEBI" id="CHEBI:58885"/>
        <dbReference type="ChEBI" id="CHEBI:66914"/>
        <dbReference type="EC" id="5.1.3.2"/>
    </reaction>
</comment>
<reference evidence="11" key="1">
    <citation type="submission" date="2019-04" db="EMBL/GenBank/DDBJ databases">
        <authorList>
            <consortium name="Pathogen Informatics"/>
        </authorList>
    </citation>
    <scope>NUCLEOTIDE SEQUENCE</scope>
    <source>
        <strain evidence="11">GPSC1</strain>
    </source>
</reference>
<dbReference type="EMBL" id="CAATFF010000016">
    <property type="protein sequence ID" value="VNO79119.1"/>
    <property type="molecule type" value="Genomic_DNA"/>
</dbReference>
<name>A0A4L8JUW9_STREE</name>
<dbReference type="CDD" id="cd05247">
    <property type="entry name" value="UDP_G4E_1_SDR_e"/>
    <property type="match status" value="1"/>
</dbReference>
<evidence type="ECO:0000313" key="11">
    <source>
        <dbReference type="EMBL" id="VNQ95974.1"/>
    </source>
</evidence>
<dbReference type="Gene3D" id="3.90.25.10">
    <property type="entry name" value="UDP-galactose 4-epimerase, domain 1"/>
    <property type="match status" value="1"/>
</dbReference>
<comment type="similarity">
    <text evidence="3 8">Belongs to the NAD(P)-dependent epimerase/dehydratase family.</text>
</comment>
<sequence length="336" mass="37180">MAILVTGGAGYIGSHTVVELLNLGKEVIIVDNLSNSSILVLDRIEAITGIRPVFYELDVCDKQALRKVFEQESIDAAIHFAGYKAVGESVQKPVMYYKNNIMSTLALVEVMSEFNVKKIVFSSSATVYGINNQSPLIETMQTSATNPYGYTKVMLEQILKDVHVADSEWSIALLRYFNPIGAHESGLIGEDPSGIPNNLMPYIAQVAVGKLSELSVFGNDYDTLDGTGVRDYIHVVDLAIGHIKVLEKVSEKTDVYIYNLGSGEGTSVLQLVNTFESVNKIPIPYKIVPRRSGDVATCYANADKAYKELNWRTTKSIEDMCRDTWNWQSKNPNGYN</sequence>
<dbReference type="RefSeq" id="WP_033630903.1">
    <property type="nucleotide sequence ID" value="NZ_CDQF01000003.1"/>
</dbReference>
<dbReference type="EMBL" id="CAATIX010000014">
    <property type="protein sequence ID" value="VNQ95974.1"/>
    <property type="molecule type" value="Genomic_DNA"/>
</dbReference>
<evidence type="ECO:0000313" key="10">
    <source>
        <dbReference type="EMBL" id="VNO79119.1"/>
    </source>
</evidence>
<evidence type="ECO:0000256" key="8">
    <source>
        <dbReference type="RuleBase" id="RU366046"/>
    </source>
</evidence>
<dbReference type="Pfam" id="PF16363">
    <property type="entry name" value="GDP_Man_Dehyd"/>
    <property type="match status" value="1"/>
</dbReference>
<evidence type="ECO:0000256" key="5">
    <source>
        <dbReference type="ARBA" id="ARBA00018569"/>
    </source>
</evidence>
<proteinExistence type="inferred from homology"/>
<dbReference type="AlphaFoldDB" id="A0A4L8JUW9"/>
<dbReference type="PANTHER" id="PTHR43725">
    <property type="entry name" value="UDP-GLUCOSE 4-EPIMERASE"/>
    <property type="match status" value="1"/>
</dbReference>
<dbReference type="NCBIfam" id="NF007956">
    <property type="entry name" value="PRK10675.1"/>
    <property type="match status" value="1"/>
</dbReference>
<evidence type="ECO:0000256" key="3">
    <source>
        <dbReference type="ARBA" id="ARBA00007637"/>
    </source>
</evidence>
<keyword evidence="7 8" id="KW-0413">Isomerase</keyword>
<evidence type="ECO:0000259" key="9">
    <source>
        <dbReference type="Pfam" id="PF16363"/>
    </source>
</evidence>
<dbReference type="EC" id="5.1.3.2" evidence="4 8"/>
<comment type="cofactor">
    <cofactor evidence="2 8">
        <name>NAD(+)</name>
        <dbReference type="ChEBI" id="CHEBI:57540"/>
    </cofactor>
</comment>
<organism evidence="11">
    <name type="scientific">Streptococcus pneumoniae</name>
    <dbReference type="NCBI Taxonomy" id="1313"/>
    <lineage>
        <taxon>Bacteria</taxon>
        <taxon>Bacillati</taxon>
        <taxon>Bacillota</taxon>
        <taxon>Bacilli</taxon>
        <taxon>Lactobacillales</taxon>
        <taxon>Streptococcaceae</taxon>
        <taxon>Streptococcus</taxon>
    </lineage>
</organism>
<evidence type="ECO:0000256" key="7">
    <source>
        <dbReference type="ARBA" id="ARBA00023235"/>
    </source>
</evidence>
<keyword evidence="8" id="KW-0119">Carbohydrate metabolism</keyword>
<dbReference type="InterPro" id="IPR005886">
    <property type="entry name" value="UDP_G4E"/>
</dbReference>
<dbReference type="GO" id="GO:0006012">
    <property type="term" value="P:galactose metabolic process"/>
    <property type="evidence" value="ECO:0007669"/>
    <property type="project" value="UniProtKB-UniPathway"/>
</dbReference>
<comment type="pathway">
    <text evidence="8">Carbohydrate metabolism; galactose metabolism.</text>
</comment>
<evidence type="ECO:0000256" key="4">
    <source>
        <dbReference type="ARBA" id="ARBA00013189"/>
    </source>
</evidence>
<dbReference type="UniPathway" id="UPA00214"/>
<dbReference type="SUPFAM" id="SSF51735">
    <property type="entry name" value="NAD(P)-binding Rossmann-fold domains"/>
    <property type="match status" value="1"/>
</dbReference>
<protein>
    <recommendedName>
        <fullName evidence="5 8">UDP-glucose 4-epimerase</fullName>
        <ecNumber evidence="4 8">5.1.3.2</ecNumber>
    </recommendedName>
</protein>
<dbReference type="GO" id="GO:0005829">
    <property type="term" value="C:cytosol"/>
    <property type="evidence" value="ECO:0007669"/>
    <property type="project" value="TreeGrafter"/>
</dbReference>
<dbReference type="GO" id="GO:0003978">
    <property type="term" value="F:UDP-glucose 4-epimerase activity"/>
    <property type="evidence" value="ECO:0007669"/>
    <property type="project" value="UniProtKB-UniRule"/>
</dbReference>
<accession>A0A4L8JUW9</accession>
<evidence type="ECO:0000256" key="1">
    <source>
        <dbReference type="ARBA" id="ARBA00000083"/>
    </source>
</evidence>
<comment type="subunit">
    <text evidence="8">Homodimer.</text>
</comment>
<keyword evidence="6 8" id="KW-0520">NAD</keyword>
<dbReference type="InterPro" id="IPR016040">
    <property type="entry name" value="NAD(P)-bd_dom"/>
</dbReference>
<dbReference type="NCBIfam" id="TIGR01179">
    <property type="entry name" value="galE"/>
    <property type="match status" value="1"/>
</dbReference>
<dbReference type="InterPro" id="IPR036291">
    <property type="entry name" value="NAD(P)-bd_dom_sf"/>
</dbReference>